<dbReference type="RefSeq" id="WP_097323250.1">
    <property type="nucleotide sequence ID" value="NZ_OBDY01000014.1"/>
</dbReference>
<evidence type="ECO:0000313" key="1">
    <source>
        <dbReference type="EMBL" id="SNY53792.1"/>
    </source>
</evidence>
<dbReference type="AlphaFoldDB" id="A0A285J0R7"/>
<dbReference type="Proteomes" id="UP000219612">
    <property type="component" value="Unassembled WGS sequence"/>
</dbReference>
<gene>
    <name evidence="1" type="ORF">SAMN05421748_114173</name>
</gene>
<dbReference type="EMBL" id="OBDY01000014">
    <property type="protein sequence ID" value="SNY53792.1"/>
    <property type="molecule type" value="Genomic_DNA"/>
</dbReference>
<sequence>MEILLSAALVILAVFLVSTRSRSSSREAAIERKLDLVMRHLGIEDPAADSPDVLGPLMQGQKIQAIKVYREQTGASLAEAKAAVEQIARNKGL</sequence>
<name>A0A285J0R7_9ACTN</name>
<keyword evidence="2" id="KW-1185">Reference proteome</keyword>
<dbReference type="GO" id="GO:0003735">
    <property type="term" value="F:structural constituent of ribosome"/>
    <property type="evidence" value="ECO:0007669"/>
    <property type="project" value="InterPro"/>
</dbReference>
<reference evidence="2" key="1">
    <citation type="submission" date="2017-09" db="EMBL/GenBank/DDBJ databases">
        <authorList>
            <person name="Varghese N."/>
            <person name="Submissions S."/>
        </authorList>
    </citation>
    <scope>NUCLEOTIDE SEQUENCE [LARGE SCALE GENOMIC DNA]</scope>
    <source>
        <strain evidence="2">CGMCC 4.6857</strain>
    </source>
</reference>
<dbReference type="InterPro" id="IPR014719">
    <property type="entry name" value="Ribosomal_bL12_C/ClpS-like"/>
</dbReference>
<dbReference type="Gene3D" id="3.30.1390.10">
    <property type="match status" value="1"/>
</dbReference>
<evidence type="ECO:0000313" key="2">
    <source>
        <dbReference type="Proteomes" id="UP000219612"/>
    </source>
</evidence>
<dbReference type="GO" id="GO:0005840">
    <property type="term" value="C:ribosome"/>
    <property type="evidence" value="ECO:0007669"/>
    <property type="project" value="UniProtKB-KW"/>
</dbReference>
<accession>A0A285J0R7</accession>
<keyword evidence="1" id="KW-0689">Ribosomal protein</keyword>
<protein>
    <submittedName>
        <fullName evidence="1">Ribosomal protein L7/L12 C-terminal domain-containing protein</fullName>
    </submittedName>
</protein>
<dbReference type="OrthoDB" id="3298842at2"/>
<keyword evidence="1" id="KW-0687">Ribonucleoprotein</keyword>
<organism evidence="1 2">
    <name type="scientific">Paractinoplanes atraurantiacus</name>
    <dbReference type="NCBI Taxonomy" id="1036182"/>
    <lineage>
        <taxon>Bacteria</taxon>
        <taxon>Bacillati</taxon>
        <taxon>Actinomycetota</taxon>
        <taxon>Actinomycetes</taxon>
        <taxon>Micromonosporales</taxon>
        <taxon>Micromonosporaceae</taxon>
        <taxon>Paractinoplanes</taxon>
    </lineage>
</organism>
<dbReference type="GO" id="GO:0006412">
    <property type="term" value="P:translation"/>
    <property type="evidence" value="ECO:0007669"/>
    <property type="project" value="InterPro"/>
</dbReference>
<proteinExistence type="predicted"/>